<accession>A0ABZ2Z0V1</accession>
<proteinExistence type="predicted"/>
<name>A0ABZ2Z0V1_9BACT</name>
<keyword evidence="2" id="KW-1185">Reference proteome</keyword>
<sequence>MATTIALSVIQKIGTISSSSVFQTSAEKVRPLSSMLTTIHKKINAVQIAAFRNNCREYERNCCFQGRFFQAAYINTTKTQKTYHSGNNRNQLFIGKGI</sequence>
<dbReference type="Proteomes" id="UP001449657">
    <property type="component" value="Chromosome"/>
</dbReference>
<dbReference type="EMBL" id="CP150096">
    <property type="protein sequence ID" value="WZN44306.1"/>
    <property type="molecule type" value="Genomic_DNA"/>
</dbReference>
<gene>
    <name evidence="1" type="ORF">WJU22_15515</name>
</gene>
<protein>
    <submittedName>
        <fullName evidence="1">Uncharacterized protein</fullName>
    </submittedName>
</protein>
<evidence type="ECO:0000313" key="2">
    <source>
        <dbReference type="Proteomes" id="UP001449657"/>
    </source>
</evidence>
<dbReference type="RefSeq" id="WP_341839095.1">
    <property type="nucleotide sequence ID" value="NZ_CP149792.1"/>
</dbReference>
<organism evidence="1 2">
    <name type="scientific">Chitinophaga caseinilytica</name>
    <dbReference type="NCBI Taxonomy" id="2267521"/>
    <lineage>
        <taxon>Bacteria</taxon>
        <taxon>Pseudomonadati</taxon>
        <taxon>Bacteroidota</taxon>
        <taxon>Chitinophagia</taxon>
        <taxon>Chitinophagales</taxon>
        <taxon>Chitinophagaceae</taxon>
        <taxon>Chitinophaga</taxon>
    </lineage>
</organism>
<reference evidence="1 2" key="1">
    <citation type="submission" date="2024-03" db="EMBL/GenBank/DDBJ databases">
        <title>Chitinophaga caseinilytica sp. nov., a casein hydrolysing bacterium isolated from forest soil.</title>
        <authorList>
            <person name="Lee D.S."/>
            <person name="Han D.M."/>
            <person name="Baek J.H."/>
            <person name="Choi D.G."/>
            <person name="Jeon J.H."/>
            <person name="Jeon C.O."/>
        </authorList>
    </citation>
    <scope>NUCLEOTIDE SEQUENCE [LARGE SCALE GENOMIC DNA]</scope>
    <source>
        <strain evidence="1 2">KACC 19118</strain>
    </source>
</reference>
<evidence type="ECO:0000313" key="1">
    <source>
        <dbReference type="EMBL" id="WZN44306.1"/>
    </source>
</evidence>